<keyword evidence="2" id="KW-0472">Membrane</keyword>
<reference evidence="4" key="2">
    <citation type="submission" date="2015-01" db="EMBL/GenBank/DDBJ databases">
        <title>Evolutionary Origins and Diversification of the Mycorrhizal Mutualists.</title>
        <authorList>
            <consortium name="DOE Joint Genome Institute"/>
            <consortium name="Mycorrhizal Genomics Consortium"/>
            <person name="Kohler A."/>
            <person name="Kuo A."/>
            <person name="Nagy L.G."/>
            <person name="Floudas D."/>
            <person name="Copeland A."/>
            <person name="Barry K.W."/>
            <person name="Cichocki N."/>
            <person name="Veneault-Fourrey C."/>
            <person name="LaButti K."/>
            <person name="Lindquist E.A."/>
            <person name="Lipzen A."/>
            <person name="Lundell T."/>
            <person name="Morin E."/>
            <person name="Murat C."/>
            <person name="Riley R."/>
            <person name="Ohm R."/>
            <person name="Sun H."/>
            <person name="Tunlid A."/>
            <person name="Henrissat B."/>
            <person name="Grigoriev I.V."/>
            <person name="Hibbett D.S."/>
            <person name="Martin F."/>
        </authorList>
    </citation>
    <scope>NUCLEOTIDE SEQUENCE [LARGE SCALE GENOMIC DNA]</scope>
    <source>
        <strain evidence="4">ATCC 200175</strain>
    </source>
</reference>
<sequence>MTSSHSCFLSLRGETFHVVAIAVAIVVVFVVLMTGLLSRLAEPRDDRPRGPAGPAYRRGRPRQHTDQNIVSAASLMPTQNLRLSP</sequence>
<evidence type="ECO:0000313" key="4">
    <source>
        <dbReference type="Proteomes" id="UP000053647"/>
    </source>
</evidence>
<reference evidence="3 4" key="1">
    <citation type="submission" date="2014-06" db="EMBL/GenBank/DDBJ databases">
        <authorList>
            <consortium name="DOE Joint Genome Institute"/>
            <person name="Kuo A."/>
            <person name="Kohler A."/>
            <person name="Nagy L.G."/>
            <person name="Floudas D."/>
            <person name="Copeland A."/>
            <person name="Barry K.W."/>
            <person name="Cichocki N."/>
            <person name="Veneault-Fourrey C."/>
            <person name="LaButti K."/>
            <person name="Lindquist E.A."/>
            <person name="Lipzen A."/>
            <person name="Lundell T."/>
            <person name="Morin E."/>
            <person name="Murat C."/>
            <person name="Sun H."/>
            <person name="Tunlid A."/>
            <person name="Henrissat B."/>
            <person name="Grigoriev I.V."/>
            <person name="Hibbett D.S."/>
            <person name="Martin F."/>
            <person name="Nordberg H.P."/>
            <person name="Cantor M.N."/>
            <person name="Hua S.X."/>
        </authorList>
    </citation>
    <scope>NUCLEOTIDE SEQUENCE [LARGE SCALE GENOMIC DNA]</scope>
    <source>
        <strain evidence="3 4">ATCC 200175</strain>
    </source>
</reference>
<dbReference type="HOGENOM" id="CLU_2543258_0_0_1"/>
<evidence type="ECO:0000313" key="3">
    <source>
        <dbReference type="EMBL" id="KIJ07082.1"/>
    </source>
</evidence>
<feature type="region of interest" description="Disordered" evidence="1">
    <location>
        <begin position="42"/>
        <end position="71"/>
    </location>
</feature>
<dbReference type="Proteomes" id="UP000053647">
    <property type="component" value="Unassembled WGS sequence"/>
</dbReference>
<accession>A0A0C9TGB3</accession>
<keyword evidence="2" id="KW-1133">Transmembrane helix</keyword>
<evidence type="ECO:0000256" key="1">
    <source>
        <dbReference type="SAM" id="MobiDB-lite"/>
    </source>
</evidence>
<organism evidence="3 4">
    <name type="scientific">Paxillus involutus ATCC 200175</name>
    <dbReference type="NCBI Taxonomy" id="664439"/>
    <lineage>
        <taxon>Eukaryota</taxon>
        <taxon>Fungi</taxon>
        <taxon>Dikarya</taxon>
        <taxon>Basidiomycota</taxon>
        <taxon>Agaricomycotina</taxon>
        <taxon>Agaricomycetes</taxon>
        <taxon>Agaricomycetidae</taxon>
        <taxon>Boletales</taxon>
        <taxon>Paxilineae</taxon>
        <taxon>Paxillaceae</taxon>
        <taxon>Paxillus</taxon>
    </lineage>
</organism>
<name>A0A0C9TGB3_PAXIN</name>
<protein>
    <submittedName>
        <fullName evidence="3">Unplaced genomic scaffold PAXINscaffold_704, whole genome shotgun sequence</fullName>
    </submittedName>
</protein>
<proteinExistence type="predicted"/>
<gene>
    <name evidence="3" type="ORF">PAXINDRAFT_19712</name>
</gene>
<evidence type="ECO:0000256" key="2">
    <source>
        <dbReference type="SAM" id="Phobius"/>
    </source>
</evidence>
<dbReference type="AlphaFoldDB" id="A0A0C9TGB3"/>
<keyword evidence="2" id="KW-0812">Transmembrane</keyword>
<dbReference type="EMBL" id="KN820026">
    <property type="protein sequence ID" value="KIJ07082.1"/>
    <property type="molecule type" value="Genomic_DNA"/>
</dbReference>
<feature type="transmembrane region" description="Helical" evidence="2">
    <location>
        <begin position="16"/>
        <end position="37"/>
    </location>
</feature>
<keyword evidence="4" id="KW-1185">Reference proteome</keyword>